<proteinExistence type="predicted"/>
<dbReference type="KEGG" id="gfu:KM031_11305"/>
<name>A0A975S0W4_9RHOB</name>
<dbReference type="RefSeq" id="WP_215504801.1">
    <property type="nucleotide sequence ID" value="NZ_CP076361.1"/>
</dbReference>
<keyword evidence="2" id="KW-1185">Reference proteome</keyword>
<gene>
    <name evidence="1" type="ORF">KM031_11305</name>
</gene>
<protein>
    <recommendedName>
        <fullName evidence="3">Capsular biosynthesis protein</fullName>
    </recommendedName>
</protein>
<dbReference type="Proteomes" id="UP000679352">
    <property type="component" value="Chromosome"/>
</dbReference>
<evidence type="ECO:0000313" key="2">
    <source>
        <dbReference type="Proteomes" id="UP000679352"/>
    </source>
</evidence>
<evidence type="ECO:0000313" key="1">
    <source>
        <dbReference type="EMBL" id="QWK89435.1"/>
    </source>
</evidence>
<evidence type="ECO:0008006" key="3">
    <source>
        <dbReference type="Google" id="ProtNLM"/>
    </source>
</evidence>
<dbReference type="EMBL" id="CP076361">
    <property type="protein sequence ID" value="QWK89435.1"/>
    <property type="molecule type" value="Genomic_DNA"/>
</dbReference>
<sequence>MARDRCLNLYLPAHLRADHRAGKTNILSRLSAALPDWQLIDRDEAEGVAPPHGGFALTHMQEPLGPDTLCLRRAYYYPFWRIEPTNARWDFAVARAKPALAAVPPGPARAFHRRMQARIFGQADPALTPQDFVFMPLQGRLLQHRTFQSMSPLAMIRVTLAQMPELEIRATLHPRESYSAEERAALAEVAAAEPRFRLVEAAATDLIRSCAFVVCQNSSVALQAMIAGKGAVLFAGIDFHHLAGSVPRDGLAAAFAKGQQPPAQMASYLWWFFREQAIDAQRPEAEADIRRILAAQGWPVT</sequence>
<dbReference type="AlphaFoldDB" id="A0A975S0W4"/>
<organism evidence="1 2">
    <name type="scientific">Gemmobacter fulvus</name>
    <dbReference type="NCBI Taxonomy" id="2840474"/>
    <lineage>
        <taxon>Bacteria</taxon>
        <taxon>Pseudomonadati</taxon>
        <taxon>Pseudomonadota</taxon>
        <taxon>Alphaproteobacteria</taxon>
        <taxon>Rhodobacterales</taxon>
        <taxon>Paracoccaceae</taxon>
        <taxon>Gemmobacter</taxon>
    </lineage>
</organism>
<reference evidence="1" key="1">
    <citation type="submission" date="2021-06" db="EMBL/GenBank/DDBJ databases">
        <title>Direct submission.</title>
        <authorList>
            <person name="Lee C.-S."/>
            <person name="Jin L."/>
        </authorList>
    </citation>
    <scope>NUCLEOTIDE SEQUENCE</scope>
    <source>
        <strain evidence="1">Con5</strain>
    </source>
</reference>
<accession>A0A975S0W4</accession>